<dbReference type="OrthoDB" id="10347549at2759"/>
<comment type="caution">
    <text evidence="2">The sequence shown here is derived from an EMBL/GenBank/DDBJ whole genome shotgun (WGS) entry which is preliminary data.</text>
</comment>
<feature type="compositionally biased region" description="Polar residues" evidence="1">
    <location>
        <begin position="1"/>
        <end position="11"/>
    </location>
</feature>
<keyword evidence="3" id="KW-1185">Reference proteome</keyword>
<protein>
    <submittedName>
        <fullName evidence="2">Ttll6 protein</fullName>
    </submittedName>
</protein>
<dbReference type="Proteomes" id="UP000604046">
    <property type="component" value="Unassembled WGS sequence"/>
</dbReference>
<evidence type="ECO:0000313" key="2">
    <source>
        <dbReference type="EMBL" id="CAE7241314.1"/>
    </source>
</evidence>
<evidence type="ECO:0000313" key="3">
    <source>
        <dbReference type="Proteomes" id="UP000604046"/>
    </source>
</evidence>
<reference evidence="2" key="1">
    <citation type="submission" date="2021-02" db="EMBL/GenBank/DDBJ databases">
        <authorList>
            <person name="Dougan E. K."/>
            <person name="Rhodes N."/>
            <person name="Thang M."/>
            <person name="Chan C."/>
        </authorList>
    </citation>
    <scope>NUCLEOTIDE SEQUENCE</scope>
</reference>
<accession>A0A812LHV8</accession>
<name>A0A812LHV8_9DINO</name>
<proteinExistence type="predicted"/>
<dbReference type="EMBL" id="CAJNDS010000935">
    <property type="protein sequence ID" value="CAE7241314.1"/>
    <property type="molecule type" value="Genomic_DNA"/>
</dbReference>
<feature type="region of interest" description="Disordered" evidence="1">
    <location>
        <begin position="1"/>
        <end position="22"/>
    </location>
</feature>
<gene>
    <name evidence="2" type="primary">ttll6</name>
    <name evidence="2" type="ORF">SNAT2548_LOCUS10889</name>
</gene>
<sequence>MAKQVGESSGSPAKRAKVDPKATALAGLSRLNEAEKTSILERLIKDARLSATKVVSEELEKRDAAPINVQSLLQSFGSRAFRAFHQLDRLRPSQQYEQSHRVTGDIDKLIQEAGGLKAAHAIMALARVADVMSDASDTGQVFHDTVASCGGVPYFLSAALRQHLNKLSAADWSSLKPAYEQLSGVQSCLQDYAIEDFDDVVSEMAKHCKES</sequence>
<dbReference type="AlphaFoldDB" id="A0A812LHV8"/>
<organism evidence="2 3">
    <name type="scientific">Symbiodinium natans</name>
    <dbReference type="NCBI Taxonomy" id="878477"/>
    <lineage>
        <taxon>Eukaryota</taxon>
        <taxon>Sar</taxon>
        <taxon>Alveolata</taxon>
        <taxon>Dinophyceae</taxon>
        <taxon>Suessiales</taxon>
        <taxon>Symbiodiniaceae</taxon>
        <taxon>Symbiodinium</taxon>
    </lineage>
</organism>
<evidence type="ECO:0000256" key="1">
    <source>
        <dbReference type="SAM" id="MobiDB-lite"/>
    </source>
</evidence>